<feature type="domain" description="Glucose-methanol-choline oxidoreductase N-terminal" evidence="16">
    <location>
        <begin position="228"/>
        <end position="336"/>
    </location>
</feature>
<dbReference type="Pfam" id="PF00890">
    <property type="entry name" value="FAD_binding_2"/>
    <property type="match status" value="1"/>
</dbReference>
<dbReference type="SUPFAM" id="SSF51905">
    <property type="entry name" value="FAD/NAD(P)-binding domain"/>
    <property type="match status" value="1"/>
</dbReference>
<evidence type="ECO:0000259" key="17">
    <source>
        <dbReference type="Pfam" id="PF00890"/>
    </source>
</evidence>
<keyword evidence="7" id="KW-0443">Lipid metabolism</keyword>
<keyword evidence="21" id="KW-1185">Reference proteome</keyword>
<dbReference type="EC" id="5.3.3.1" evidence="11"/>
<keyword evidence="5" id="KW-0274">FAD</keyword>
<reference evidence="20 21" key="1">
    <citation type="submission" date="2020-10" db="EMBL/GenBank/DDBJ databases">
        <title>Ramlibacter sp. HM2 16S ribosomal RNA gene Genome sequencing and assembly.</title>
        <authorList>
            <person name="Kang M."/>
        </authorList>
    </citation>
    <scope>NUCLEOTIDE SEQUENCE [LARGE SCALE GENOMIC DNA]</scope>
    <source>
        <strain evidence="20 21">HM2</strain>
    </source>
</reference>
<dbReference type="SUPFAM" id="SSF53474">
    <property type="entry name" value="alpha/beta-Hydrolases"/>
    <property type="match status" value="1"/>
</dbReference>
<dbReference type="EMBL" id="JADDIV010000004">
    <property type="protein sequence ID" value="MBE7368522.1"/>
    <property type="molecule type" value="Genomic_DNA"/>
</dbReference>
<dbReference type="InterPro" id="IPR038607">
    <property type="entry name" value="PhoD-like_sf"/>
</dbReference>
<keyword evidence="3" id="KW-0153">Cholesterol metabolism</keyword>
<evidence type="ECO:0000256" key="8">
    <source>
        <dbReference type="ARBA" id="ARBA00023166"/>
    </source>
</evidence>
<dbReference type="Gene3D" id="3.40.50.1820">
    <property type="entry name" value="alpha/beta hydrolase"/>
    <property type="match status" value="1"/>
</dbReference>
<evidence type="ECO:0000313" key="20">
    <source>
        <dbReference type="EMBL" id="MBE7368522.1"/>
    </source>
</evidence>
<dbReference type="InterPro" id="IPR029058">
    <property type="entry name" value="AB_hydrolase_fold"/>
</dbReference>
<dbReference type="Pfam" id="PF00732">
    <property type="entry name" value="GMC_oxred_N"/>
    <property type="match status" value="1"/>
</dbReference>
<keyword evidence="4" id="KW-0285">Flavoprotein</keyword>
<evidence type="ECO:0000256" key="5">
    <source>
        <dbReference type="ARBA" id="ARBA00022827"/>
    </source>
</evidence>
<dbReference type="Gene3D" id="3.50.50.60">
    <property type="entry name" value="FAD/NAD(P)-binding domain"/>
    <property type="match status" value="3"/>
</dbReference>
<evidence type="ECO:0000259" key="16">
    <source>
        <dbReference type="Pfam" id="PF00732"/>
    </source>
</evidence>
<keyword evidence="8" id="KW-1207">Sterol metabolism</keyword>
<evidence type="ECO:0000256" key="9">
    <source>
        <dbReference type="ARBA" id="ARBA00023221"/>
    </source>
</evidence>
<dbReference type="Pfam" id="PF05199">
    <property type="entry name" value="GMC_oxred_C"/>
    <property type="match status" value="1"/>
</dbReference>
<evidence type="ECO:0000256" key="12">
    <source>
        <dbReference type="ARBA" id="ARBA00049645"/>
    </source>
</evidence>
<dbReference type="SUPFAM" id="SSF56300">
    <property type="entry name" value="Metallo-dependent phosphatases"/>
    <property type="match status" value="1"/>
</dbReference>
<dbReference type="EC" id="1.1.3.6" evidence="13"/>
<keyword evidence="9" id="KW-0753">Steroid metabolism</keyword>
<dbReference type="InterPro" id="IPR000172">
    <property type="entry name" value="GMC_OxRdtase_N"/>
</dbReference>
<name>A0ABR9S695_9BURK</name>
<dbReference type="InterPro" id="IPR029052">
    <property type="entry name" value="Metallo-depent_PP-like"/>
</dbReference>
<dbReference type="InterPro" id="IPR036188">
    <property type="entry name" value="FAD/NAD-bd_sf"/>
</dbReference>
<feature type="domain" description="Glucose-methanol-choline oxidoreductase C-terminal" evidence="18">
    <location>
        <begin position="534"/>
        <end position="596"/>
    </location>
</feature>
<dbReference type="InterPro" id="IPR052542">
    <property type="entry name" value="Cholesterol_Oxidase"/>
</dbReference>
<comment type="similarity">
    <text evidence="2">Belongs to the GMC oxidoreductase family.</text>
</comment>
<evidence type="ECO:0000256" key="6">
    <source>
        <dbReference type="ARBA" id="ARBA00023002"/>
    </source>
</evidence>
<evidence type="ECO:0000256" key="13">
    <source>
        <dbReference type="ARBA" id="ARBA00049723"/>
    </source>
</evidence>
<dbReference type="InterPro" id="IPR007867">
    <property type="entry name" value="GMC_OxRtase_C"/>
</dbReference>
<evidence type="ECO:0000256" key="2">
    <source>
        <dbReference type="ARBA" id="ARBA00010790"/>
    </source>
</evidence>
<dbReference type="PANTHER" id="PTHR47470:SF1">
    <property type="entry name" value="FAD-DEPENDENT OXIDOREDUCTASE 2 FAD BINDING DOMAIN-CONTAINING PROTEIN"/>
    <property type="match status" value="1"/>
</dbReference>
<evidence type="ECO:0000256" key="1">
    <source>
        <dbReference type="ARBA" id="ARBA00001974"/>
    </source>
</evidence>
<dbReference type="PANTHER" id="PTHR47470">
    <property type="entry name" value="CHOLESTEROL OXIDASE"/>
    <property type="match status" value="1"/>
</dbReference>
<feature type="domain" description="PhoD-like phosphatase metallophosphatase" evidence="19">
    <location>
        <begin position="1617"/>
        <end position="1872"/>
    </location>
</feature>
<comment type="pathway">
    <text evidence="12">Steroid metabolism; cholesterol degradation.</text>
</comment>
<dbReference type="Gene3D" id="3.60.21.70">
    <property type="entry name" value="PhoD-like phosphatase"/>
    <property type="match status" value="1"/>
</dbReference>
<evidence type="ECO:0000256" key="10">
    <source>
        <dbReference type="ARBA" id="ARBA00023235"/>
    </source>
</evidence>
<evidence type="ECO:0000256" key="3">
    <source>
        <dbReference type="ARBA" id="ARBA00022548"/>
    </source>
</evidence>
<evidence type="ECO:0000256" key="4">
    <source>
        <dbReference type="ARBA" id="ARBA00022630"/>
    </source>
</evidence>
<keyword evidence="6" id="KW-0560">Oxidoreductase</keyword>
<evidence type="ECO:0000256" key="11">
    <source>
        <dbReference type="ARBA" id="ARBA00038856"/>
    </source>
</evidence>
<comment type="caution">
    <text evidence="20">The sequence shown here is derived from an EMBL/GenBank/DDBJ whole genome shotgun (WGS) entry which is preliminary data.</text>
</comment>
<sequence>MSGSISQPFSDWFEEQGVRGQDPVHVDAVVIGSGYGGAVAALRLAEEGRSVLVLERGSEFLPGDFPNDFGQLPKFVRANGFDGTMGSVGGLFDFRIGQGMVSLVANGLGGGSLINAGVMMRPDADVFAQPGWPAEIRHGLDDRLCTPGGERLGLRAAFARAQGMLQGEIFRDPPAPGGGPPPAFSVLPKAETLHRIGGAMQRGTADVRGKPDREVDFRARRARLTIAMDKCRHCGDCFTGCNVDGAKKTLTTNYLADARARGAALVTSAFVYAIVPVLAKGKDEVKEWMLSVLPAEKERHALRRSQAVFGEGRKLRARLVVVAAGTFGSTELLARSRQIHSFFSLSPALGTRLSGNGDSLSVLADRREPVHGVGAGASPSAAPVGPTITSVLDLRGRREIDQRVVVQDGAAPGALAGVYRELLATAWSLRFLARAPRANAGAEPLAATRKLSEHTQMLLVMGHDGSRGRLVWLPEMDGVVPYWEHPEREPTFRRQQQLFDAAQDGDGVHLHPPTWQMIRPDLSAAADGELPPATLMSVHPLGGCPMGDRFEDGVVDHAGRVWRAPNRHWDNLYVLDGSIVPTSLGCNPLWTITALAERAMAYRRRGGALKIPAPGARPAGGTRRPQAVARAFEAPMRIDLIERLEAKSLRLRGRLRAALGVDEVESDLALSIGSADWSAVWDAPGHRMEAIEGTLRLVEKTARKPRRLAYAVDGGHVELFSRDPRFANLRRVLRLLPVALTWLVLRGWRDWREARRRPGETSLSWKAGVLVAWLATEVRYVRYDLHLAPVGRAKGAPADLWLRGTKKITYAASWTEIACHAWQRLTGARRAGVPVRPGDLRASLLDQLTCPDLRLDTRRRPAWWPRACSDAAGRFDFDLQQALQRTPLRVLGGGDSTSAAFSAFAYPAFVARYLLQSRLLEFRLPTYSDDPARDTASDLDVGLRVAPGRPLLQPAEFVLRVPAGLSSSDDGTERPARDRLQLRLWRYARPGGAPDCQQGSWCGQPVRRAKSVLLTHAFDMSGLSFTFKTTQRNLAEHFYAQGWEVWILDSRMSSRTLAGIEPCTVDQLGLIDAPAAVDFMLRTLDKELAVHGAAPLQVYGFGQCMGAASFLIGLLGGKLSHGIPAAAAFADARGDLPLMPKLAGLVTSQTHPFIVGSRAAQSKMWVPAFVRDLAGRTMLPLGVRGPVASVVESLADRLFAALPVPDGERCPEEGRAHHADDDCATCRRIRFLLGGMYLHRNLNLATHRELPRFFGAGSIRLFAQGAKFFRYERLCSEDGFNVFATDDAMRRHLAMPVRFVHGAHNDLFDAESARRSADEYARLHPGWAQRYGVGGTGRVCDILEDYGHVDVLLGEHAGVRRPGEAACAYERMAALLEAEWAMPHAHPLPPPAVPPAQIRVHFPKSGPFLGPLLDVGGKRTAGISFVVDDMEAVPHGAVALVQEWDRPATARAVPLAIRSMPVAVPARDGSYQVPARDPLVGVRVAHGRIDVSGFTPGRHLLVKCFAYAFDGPALALPPVAVLEQAVAAAEQWERDRRAESERPFPPTLSQRLRFPRHRFTMKARLSRHVLAQPQPGDPVRVALGCCRYPGFPFERERADEALFRLEQLVRGRRGPARPELLFMLGDQIYADRTAGLVDALSPVERFLFRHQEAFTTRAARRLFSSVPTLCVPDDHEFVDAYPLGRPLLRRASPRTRAEKRQARRRERAARVFAAETLSAYQLAQLPDTARRFGYCEVERGGVRFFVLDTRTWRRRQRNGEVRTLHWMARHAFARWVQRCAADGVLACLVTGSVVAPGLHPGADPANAGPQDTMQAAPAERAWLLGQLAQWVPGRFVLVSGDYHVSFAGEICLAGRRIGAAIVAPPLHAPLVYANARPEDLFLPEPVPTPAGLLSVQALPGAPPRDGSGYGALEFVPVGTGWEVRFGGELIDLEQGTGWQQVQWPAITLP</sequence>
<keyword evidence="10" id="KW-0413">Isomerase</keyword>
<gene>
    <name evidence="20" type="ORF">IM787_13265</name>
</gene>
<evidence type="ECO:0000256" key="15">
    <source>
        <dbReference type="ARBA" id="ARBA00049778"/>
    </source>
</evidence>
<proteinExistence type="inferred from homology"/>
<organism evidence="20 21">
    <name type="scientific">Ramlibacter pallidus</name>
    <dbReference type="NCBI Taxonomy" id="2780087"/>
    <lineage>
        <taxon>Bacteria</taxon>
        <taxon>Pseudomonadati</taxon>
        <taxon>Pseudomonadota</taxon>
        <taxon>Betaproteobacteria</taxon>
        <taxon>Burkholderiales</taxon>
        <taxon>Comamonadaceae</taxon>
        <taxon>Ramlibacter</taxon>
    </lineage>
</organism>
<dbReference type="Proteomes" id="UP000806285">
    <property type="component" value="Unassembled WGS sequence"/>
</dbReference>
<comment type="cofactor">
    <cofactor evidence="1">
        <name>FAD</name>
        <dbReference type="ChEBI" id="CHEBI:57692"/>
    </cofactor>
</comment>
<dbReference type="Pfam" id="PF09423">
    <property type="entry name" value="PhoD"/>
    <property type="match status" value="1"/>
</dbReference>
<accession>A0ABR9S695</accession>
<evidence type="ECO:0000313" key="21">
    <source>
        <dbReference type="Proteomes" id="UP000806285"/>
    </source>
</evidence>
<evidence type="ECO:0000256" key="14">
    <source>
        <dbReference type="ARBA" id="ARBA00049744"/>
    </source>
</evidence>
<evidence type="ECO:0000259" key="18">
    <source>
        <dbReference type="Pfam" id="PF05199"/>
    </source>
</evidence>
<dbReference type="InterPro" id="IPR003953">
    <property type="entry name" value="FAD-dep_OxRdtase_2_FAD-bd"/>
</dbReference>
<protein>
    <recommendedName>
        <fullName evidence="14">Cholesterol oxidase</fullName>
        <ecNumber evidence="13">1.1.3.6</ecNumber>
        <ecNumber evidence="11">5.3.3.1</ecNumber>
    </recommendedName>
    <alternativeName>
        <fullName evidence="15">Cholesterol isomerase</fullName>
    </alternativeName>
</protein>
<feature type="domain" description="FAD-dependent oxidoreductase 2 FAD-binding" evidence="17">
    <location>
        <begin position="27"/>
        <end position="59"/>
    </location>
</feature>
<dbReference type="RefSeq" id="WP_193677164.1">
    <property type="nucleotide sequence ID" value="NZ_JADDIV010000004.1"/>
</dbReference>
<evidence type="ECO:0000256" key="7">
    <source>
        <dbReference type="ARBA" id="ARBA00023098"/>
    </source>
</evidence>
<evidence type="ECO:0000259" key="19">
    <source>
        <dbReference type="Pfam" id="PF09423"/>
    </source>
</evidence>
<dbReference type="InterPro" id="IPR018946">
    <property type="entry name" value="PhoD-like_MPP"/>
</dbReference>